<name>A0A369LD57_9ACTN</name>
<dbReference type="CDD" id="cd00293">
    <property type="entry name" value="USP-like"/>
    <property type="match status" value="1"/>
</dbReference>
<dbReference type="PANTHER" id="PTHR46268">
    <property type="entry name" value="STRESS RESPONSE PROTEIN NHAX"/>
    <property type="match status" value="1"/>
</dbReference>
<dbReference type="PANTHER" id="PTHR46268:SF6">
    <property type="entry name" value="UNIVERSAL STRESS PROTEIN UP12"/>
    <property type="match status" value="1"/>
</dbReference>
<dbReference type="EMBL" id="PPTO01000013">
    <property type="protein sequence ID" value="RDB57032.1"/>
    <property type="molecule type" value="Genomic_DNA"/>
</dbReference>
<dbReference type="AlphaFoldDB" id="A0A369LD57"/>
<organism evidence="3 4">
    <name type="scientific">Slackia isoflavoniconvertens</name>
    <dbReference type="NCBI Taxonomy" id="572010"/>
    <lineage>
        <taxon>Bacteria</taxon>
        <taxon>Bacillati</taxon>
        <taxon>Actinomycetota</taxon>
        <taxon>Coriobacteriia</taxon>
        <taxon>Eggerthellales</taxon>
        <taxon>Eggerthellaceae</taxon>
        <taxon>Slackia</taxon>
    </lineage>
</organism>
<dbReference type="Gene3D" id="3.40.50.620">
    <property type="entry name" value="HUPs"/>
    <property type="match status" value="1"/>
</dbReference>
<dbReference type="Proteomes" id="UP000253975">
    <property type="component" value="Unassembled WGS sequence"/>
</dbReference>
<evidence type="ECO:0000313" key="4">
    <source>
        <dbReference type="Proteomes" id="UP000253975"/>
    </source>
</evidence>
<sequence>MKNILVAYDGSETSKRAIDTAADLIASDARIHLDIVNVVSIPMLSDDQASSFAAILDLMKSDAEEVLADALNQFEGRHQQNGVDTLLVLGTDVASEIAKLIEKNGYDMVVIGSRGLSGMKQYLGSVSHKLLGATKVPVLVVK</sequence>
<dbReference type="InterPro" id="IPR014729">
    <property type="entry name" value="Rossmann-like_a/b/a_fold"/>
</dbReference>
<feature type="domain" description="UspA" evidence="2">
    <location>
        <begin position="1"/>
        <end position="142"/>
    </location>
</feature>
<dbReference type="SUPFAM" id="SSF52402">
    <property type="entry name" value="Adenine nucleotide alpha hydrolases-like"/>
    <property type="match status" value="1"/>
</dbReference>
<gene>
    <name evidence="3" type="ORF">C1881_07995</name>
</gene>
<evidence type="ECO:0000313" key="3">
    <source>
        <dbReference type="EMBL" id="RDB57032.1"/>
    </source>
</evidence>
<accession>A0A369LD57</accession>
<dbReference type="RefSeq" id="WP_114616001.1">
    <property type="nucleotide sequence ID" value="NZ_DAWAQT010000021.1"/>
</dbReference>
<comment type="caution">
    <text evidence="3">The sequence shown here is derived from an EMBL/GenBank/DDBJ whole genome shotgun (WGS) entry which is preliminary data.</text>
</comment>
<dbReference type="Pfam" id="PF00582">
    <property type="entry name" value="Usp"/>
    <property type="match status" value="1"/>
</dbReference>
<dbReference type="PRINTS" id="PR01438">
    <property type="entry name" value="UNVRSLSTRESS"/>
</dbReference>
<protein>
    <submittedName>
        <fullName evidence="3">Universal stress protein</fullName>
    </submittedName>
</protein>
<reference evidence="3 4" key="1">
    <citation type="journal article" date="2018" name="Elife">
        <title>Discovery and characterization of a prevalent human gut bacterial enzyme sufficient for the inactivation of a family of plant toxins.</title>
        <authorList>
            <person name="Koppel N."/>
            <person name="Bisanz J.E."/>
            <person name="Pandelia M.E."/>
            <person name="Turnbaugh P.J."/>
            <person name="Balskus E.P."/>
        </authorList>
    </citation>
    <scope>NUCLEOTIDE SEQUENCE [LARGE SCALE GENOMIC DNA]</scope>
    <source>
        <strain evidence="3 4">OB21 GAM31</strain>
    </source>
</reference>
<evidence type="ECO:0000259" key="2">
    <source>
        <dbReference type="Pfam" id="PF00582"/>
    </source>
</evidence>
<dbReference type="InterPro" id="IPR006015">
    <property type="entry name" value="Universal_stress_UspA"/>
</dbReference>
<comment type="similarity">
    <text evidence="1">Belongs to the universal stress protein A family.</text>
</comment>
<dbReference type="InterPro" id="IPR006016">
    <property type="entry name" value="UspA"/>
</dbReference>
<proteinExistence type="inferred from homology"/>
<evidence type="ECO:0000256" key="1">
    <source>
        <dbReference type="ARBA" id="ARBA00008791"/>
    </source>
</evidence>